<feature type="compositionally biased region" description="Low complexity" evidence="1">
    <location>
        <begin position="41"/>
        <end position="91"/>
    </location>
</feature>
<reference evidence="3 4" key="1">
    <citation type="submission" date="2019-06" db="EMBL/GenBank/DDBJ databases">
        <title>Whole genome shotgun sequence of Cellulomonas uda NBRC 3747.</title>
        <authorList>
            <person name="Hosoyama A."/>
            <person name="Uohara A."/>
            <person name="Ohji S."/>
            <person name="Ichikawa N."/>
        </authorList>
    </citation>
    <scope>NUCLEOTIDE SEQUENCE [LARGE SCALE GENOMIC DNA]</scope>
    <source>
        <strain evidence="3 4">NBRC 3747</strain>
    </source>
</reference>
<evidence type="ECO:0008006" key="5">
    <source>
        <dbReference type="Google" id="ProtNLM"/>
    </source>
</evidence>
<evidence type="ECO:0000256" key="2">
    <source>
        <dbReference type="SAM" id="Phobius"/>
    </source>
</evidence>
<evidence type="ECO:0000313" key="3">
    <source>
        <dbReference type="EMBL" id="GEA81244.1"/>
    </source>
</evidence>
<protein>
    <recommendedName>
        <fullName evidence="5">DUF4352 domain-containing protein</fullName>
    </recommendedName>
</protein>
<organism evidence="3 4">
    <name type="scientific">Cellulomonas uda</name>
    <dbReference type="NCBI Taxonomy" id="1714"/>
    <lineage>
        <taxon>Bacteria</taxon>
        <taxon>Bacillati</taxon>
        <taxon>Actinomycetota</taxon>
        <taxon>Actinomycetes</taxon>
        <taxon>Micrococcales</taxon>
        <taxon>Cellulomonadaceae</taxon>
        <taxon>Cellulomonas</taxon>
    </lineage>
</organism>
<gene>
    <name evidence="3" type="ORF">CUD01_16880</name>
</gene>
<keyword evidence="4" id="KW-1185">Reference proteome</keyword>
<keyword evidence="2" id="KW-0472">Membrane</keyword>
<keyword evidence="2" id="KW-0812">Transmembrane</keyword>
<dbReference type="AlphaFoldDB" id="A0A4Y3KCX9"/>
<feature type="transmembrane region" description="Helical" evidence="2">
    <location>
        <begin position="12"/>
        <end position="33"/>
    </location>
</feature>
<evidence type="ECO:0000256" key="1">
    <source>
        <dbReference type="SAM" id="MobiDB-lite"/>
    </source>
</evidence>
<name>A0A4Y3KCX9_CELUD</name>
<feature type="region of interest" description="Disordered" evidence="1">
    <location>
        <begin position="34"/>
        <end position="91"/>
    </location>
</feature>
<comment type="caution">
    <text evidence="3">The sequence shown here is derived from an EMBL/GenBank/DDBJ whole genome shotgun (WGS) entry which is preliminary data.</text>
</comment>
<evidence type="ECO:0000313" key="4">
    <source>
        <dbReference type="Proteomes" id="UP000315842"/>
    </source>
</evidence>
<proteinExistence type="predicted"/>
<dbReference type="Proteomes" id="UP000315842">
    <property type="component" value="Unassembled WGS sequence"/>
</dbReference>
<dbReference type="RefSeq" id="WP_141320301.1">
    <property type="nucleotide sequence ID" value="NZ_BJLP01000025.1"/>
</dbReference>
<dbReference type="EMBL" id="BJLP01000025">
    <property type="protein sequence ID" value="GEA81244.1"/>
    <property type="molecule type" value="Genomic_DNA"/>
</dbReference>
<accession>A0A4Y3KCX9</accession>
<sequence length="233" mass="22674">MAEEPVTRGARRWWVGGAALAVLAVGVVVAVSASGDDEPGARATTTPSAAAVTTAAVTPSATPAPAGPAPTAAPTASAEPRPAPTASGGPAVVVPVPPIGDRTPTVAPPEGEAEVGGVGVAVQVESVTSQGNGPGEVSGPAYALTVVLTNSSDEAYDPATLQVSLYAGADGVPLATVDSDPRAATPSAPLAPGKRATATYVFVAPDPQVLPLAAVVDLSPRLAPVVHQGLTPR</sequence>
<keyword evidence="2" id="KW-1133">Transmembrane helix</keyword>